<protein>
    <recommendedName>
        <fullName evidence="2">Amine oxidase domain-containing protein</fullName>
    </recommendedName>
</protein>
<accession>A0ABR3ACH0</accession>
<evidence type="ECO:0000313" key="3">
    <source>
        <dbReference type="EMBL" id="KAL0071029.1"/>
    </source>
</evidence>
<name>A0ABR3ACH0_9AGAR</name>
<evidence type="ECO:0000259" key="2">
    <source>
        <dbReference type="Pfam" id="PF01593"/>
    </source>
</evidence>
<dbReference type="Gene3D" id="3.50.50.60">
    <property type="entry name" value="FAD/NAD(P)-binding domain"/>
    <property type="match status" value="2"/>
</dbReference>
<comment type="caution">
    <text evidence="3">The sequence shown here is derived from an EMBL/GenBank/DDBJ whole genome shotgun (WGS) entry which is preliminary data.</text>
</comment>
<feature type="domain" description="Amine oxidase" evidence="2">
    <location>
        <begin position="47"/>
        <end position="339"/>
    </location>
</feature>
<dbReference type="Proteomes" id="UP001437256">
    <property type="component" value="Unassembled WGS sequence"/>
</dbReference>
<evidence type="ECO:0000256" key="1">
    <source>
        <dbReference type="SAM" id="SignalP"/>
    </source>
</evidence>
<dbReference type="InterPro" id="IPR036188">
    <property type="entry name" value="FAD/NAD-bd_sf"/>
</dbReference>
<gene>
    <name evidence="3" type="ORF">AAF712_001587</name>
</gene>
<keyword evidence="4" id="KW-1185">Reference proteome</keyword>
<dbReference type="Pfam" id="PF01593">
    <property type="entry name" value="Amino_oxidase"/>
    <property type="match status" value="1"/>
</dbReference>
<keyword evidence="1" id="KW-0732">Signal</keyword>
<organism evidence="3 4">
    <name type="scientific">Marasmius tenuissimus</name>
    <dbReference type="NCBI Taxonomy" id="585030"/>
    <lineage>
        <taxon>Eukaryota</taxon>
        <taxon>Fungi</taxon>
        <taxon>Dikarya</taxon>
        <taxon>Basidiomycota</taxon>
        <taxon>Agaricomycotina</taxon>
        <taxon>Agaricomycetes</taxon>
        <taxon>Agaricomycetidae</taxon>
        <taxon>Agaricales</taxon>
        <taxon>Marasmiineae</taxon>
        <taxon>Marasmiaceae</taxon>
        <taxon>Marasmius</taxon>
    </lineage>
</organism>
<feature type="signal peptide" evidence="1">
    <location>
        <begin position="1"/>
        <end position="21"/>
    </location>
</feature>
<evidence type="ECO:0000313" key="4">
    <source>
        <dbReference type="Proteomes" id="UP001437256"/>
    </source>
</evidence>
<reference evidence="3 4" key="1">
    <citation type="submission" date="2024-05" db="EMBL/GenBank/DDBJ databases">
        <title>A draft genome resource for the thread blight pathogen Marasmius tenuissimus strain MS-2.</title>
        <authorList>
            <person name="Yulfo-Soto G.E."/>
            <person name="Baruah I.K."/>
            <person name="Amoako-Attah I."/>
            <person name="Bukari Y."/>
            <person name="Meinhardt L.W."/>
            <person name="Bailey B.A."/>
            <person name="Cohen S.P."/>
        </authorList>
    </citation>
    <scope>NUCLEOTIDE SEQUENCE [LARGE SCALE GENOMIC DNA]</scope>
    <source>
        <strain evidence="3 4">MS-2</strain>
    </source>
</reference>
<dbReference type="InterPro" id="IPR002937">
    <property type="entry name" value="Amino_oxidase"/>
</dbReference>
<dbReference type="InterPro" id="IPR050281">
    <property type="entry name" value="Flavin_monoamine_oxidase"/>
</dbReference>
<dbReference type="PANTHER" id="PTHR10742">
    <property type="entry name" value="FLAVIN MONOAMINE OXIDASE"/>
    <property type="match status" value="1"/>
</dbReference>
<dbReference type="SUPFAM" id="SSF51905">
    <property type="entry name" value="FAD/NAD(P)-binding domain"/>
    <property type="match status" value="1"/>
</dbReference>
<feature type="chain" id="PRO_5045870536" description="Amine oxidase domain-containing protein" evidence="1">
    <location>
        <begin position="22"/>
        <end position="350"/>
    </location>
</feature>
<proteinExistence type="predicted"/>
<dbReference type="EMBL" id="JBBXMP010000004">
    <property type="protein sequence ID" value="KAL0071029.1"/>
    <property type="molecule type" value="Genomic_DNA"/>
</dbReference>
<dbReference type="PANTHER" id="PTHR10742:SF313">
    <property type="entry name" value="AMINE OXIDASE"/>
    <property type="match status" value="1"/>
</dbReference>
<sequence length="350" mass="38773">MHFSRIVASLLGLTLLGPVSTSPLPDVEARPPPAHPQYQVIILGGGVAGVIAAQSLHRQGIDDFVIVEAREELGGRLTSHSFGGKVIELGANWIQGTQSGSGPENPILKLARRHGLQTQASDFDSMTTYDVNGPEDYLEVFNRSGEAYTNLTIAGGLRVNSSLVDLTARTGYLIQRTSAHTLHEEASEYYRFDWEYAQTPEQTSWIASSWANNFTFVPEAGGFSDEDLLSIDQRGFKHFLQAEASSFLKPHQVRYSSLVKKVTYGDHGVAVALDNGEIILGDYAICTFSIGVLQHEDVDFEPQLPDLVHKDYKFEAINSMTMATYTKIFLQFPEKFWFDTEVYETPLLSS</sequence>